<evidence type="ECO:0000313" key="11">
    <source>
        <dbReference type="EMBL" id="KAE9139212.1"/>
    </source>
</evidence>
<evidence type="ECO:0000313" key="9">
    <source>
        <dbReference type="EMBL" id="KAE8939204.1"/>
    </source>
</evidence>
<dbReference type="Proteomes" id="UP000440732">
    <property type="component" value="Unassembled WGS sequence"/>
</dbReference>
<evidence type="ECO:0000256" key="3">
    <source>
        <dbReference type="ARBA" id="ARBA00022989"/>
    </source>
</evidence>
<dbReference type="EMBL" id="QXGC01000673">
    <property type="protein sequence ID" value="KAE9225138.1"/>
    <property type="molecule type" value="Genomic_DNA"/>
</dbReference>
<gene>
    <name evidence="15" type="ORF">PF002_g11105</name>
    <name evidence="14" type="ORF">PF004_g12010</name>
    <name evidence="13" type="ORF">PF005_g9977</name>
    <name evidence="12" type="ORF">PF006_g9144</name>
    <name evidence="10" type="ORF">PF007_g8285</name>
    <name evidence="9" type="ORF">PF009_g10948</name>
    <name evidence="11" type="ORF">PF010_g684</name>
</gene>
<dbReference type="SUPFAM" id="SSF63380">
    <property type="entry name" value="Riboflavin synthase domain-like"/>
    <property type="match status" value="1"/>
</dbReference>
<evidence type="ECO:0000256" key="6">
    <source>
        <dbReference type="SAM" id="MobiDB-lite"/>
    </source>
</evidence>
<dbReference type="PROSITE" id="PS51384">
    <property type="entry name" value="FAD_FR"/>
    <property type="match status" value="1"/>
</dbReference>
<feature type="transmembrane region" description="Helical" evidence="7">
    <location>
        <begin position="355"/>
        <end position="374"/>
    </location>
</feature>
<evidence type="ECO:0000256" key="7">
    <source>
        <dbReference type="SAM" id="Phobius"/>
    </source>
</evidence>
<feature type="transmembrane region" description="Helical" evidence="7">
    <location>
        <begin position="649"/>
        <end position="669"/>
    </location>
</feature>
<dbReference type="EMBL" id="QXGF01000506">
    <property type="protein sequence ID" value="KAE8939204.1"/>
    <property type="molecule type" value="Genomic_DNA"/>
</dbReference>
<dbReference type="InterPro" id="IPR017927">
    <property type="entry name" value="FAD-bd_FR_type"/>
</dbReference>
<protein>
    <recommendedName>
        <fullName evidence="8">FAD-binding FR-type domain-containing protein</fullName>
    </recommendedName>
</protein>
<evidence type="ECO:0000313" key="19">
    <source>
        <dbReference type="Proteomes" id="UP000440732"/>
    </source>
</evidence>
<proteinExistence type="predicted"/>
<feature type="transmembrane region" description="Helical" evidence="7">
    <location>
        <begin position="257"/>
        <end position="279"/>
    </location>
</feature>
<evidence type="ECO:0000256" key="2">
    <source>
        <dbReference type="ARBA" id="ARBA00022692"/>
    </source>
</evidence>
<dbReference type="Pfam" id="PF01794">
    <property type="entry name" value="Ferric_reduct"/>
    <property type="match status" value="1"/>
</dbReference>
<dbReference type="InterPro" id="IPR017938">
    <property type="entry name" value="Riboflavin_synthase-like_b-brl"/>
</dbReference>
<organism evidence="9 16">
    <name type="scientific">Phytophthora fragariae</name>
    <dbReference type="NCBI Taxonomy" id="53985"/>
    <lineage>
        <taxon>Eukaryota</taxon>
        <taxon>Sar</taxon>
        <taxon>Stramenopiles</taxon>
        <taxon>Oomycota</taxon>
        <taxon>Peronosporomycetes</taxon>
        <taxon>Peronosporales</taxon>
        <taxon>Peronosporaceae</taxon>
        <taxon>Phytophthora</taxon>
    </lineage>
</organism>
<feature type="compositionally biased region" description="Acidic residues" evidence="6">
    <location>
        <begin position="572"/>
        <end position="588"/>
    </location>
</feature>
<dbReference type="Gene3D" id="3.40.50.80">
    <property type="entry name" value="Nucleotide-binding domain of ferredoxin-NADP reductase (FNR) module"/>
    <property type="match status" value="1"/>
</dbReference>
<dbReference type="EMBL" id="QXFZ01000344">
    <property type="protein sequence ID" value="KAE9120122.1"/>
    <property type="molecule type" value="Genomic_DNA"/>
</dbReference>
<comment type="subcellular location">
    <subcellularLocation>
        <location evidence="1">Membrane</location>
        <topology evidence="1">Multi-pass membrane protein</topology>
    </subcellularLocation>
</comment>
<dbReference type="Proteomes" id="UP000433483">
    <property type="component" value="Unassembled WGS sequence"/>
</dbReference>
<keyword evidence="2 7" id="KW-0812">Transmembrane</keyword>
<feature type="transmembrane region" description="Helical" evidence="7">
    <location>
        <begin position="220"/>
        <end position="236"/>
    </location>
</feature>
<keyword evidence="3 7" id="KW-1133">Transmembrane helix</keyword>
<feature type="domain" description="FAD-binding FR-type" evidence="8">
    <location>
        <begin position="377"/>
        <end position="480"/>
    </location>
</feature>
<keyword evidence="4" id="KW-0560">Oxidoreductase</keyword>
<dbReference type="Gene3D" id="2.40.30.10">
    <property type="entry name" value="Translation factors"/>
    <property type="match status" value="1"/>
</dbReference>
<dbReference type="EMBL" id="QXGB01000461">
    <property type="protein sequence ID" value="KAE9214045.1"/>
    <property type="molecule type" value="Genomic_DNA"/>
</dbReference>
<evidence type="ECO:0000313" key="16">
    <source>
        <dbReference type="Proteomes" id="UP000429523"/>
    </source>
</evidence>
<evidence type="ECO:0000313" key="17">
    <source>
        <dbReference type="Proteomes" id="UP000433483"/>
    </source>
</evidence>
<evidence type="ECO:0000256" key="4">
    <source>
        <dbReference type="ARBA" id="ARBA00023002"/>
    </source>
</evidence>
<evidence type="ECO:0000313" key="21">
    <source>
        <dbReference type="Proteomes" id="UP000476176"/>
    </source>
</evidence>
<dbReference type="InterPro" id="IPR039261">
    <property type="entry name" value="FNR_nucleotide-bd"/>
</dbReference>
<dbReference type="AlphaFoldDB" id="A0A6A3F029"/>
<evidence type="ECO:0000259" key="8">
    <source>
        <dbReference type="PROSITE" id="PS51384"/>
    </source>
</evidence>
<evidence type="ECO:0000313" key="15">
    <source>
        <dbReference type="EMBL" id="KAE9236908.1"/>
    </source>
</evidence>
<evidence type="ECO:0000313" key="22">
    <source>
        <dbReference type="Proteomes" id="UP000488956"/>
    </source>
</evidence>
<dbReference type="SUPFAM" id="SSF52343">
    <property type="entry name" value="Ferredoxin reductase-like, C-terminal NADP-linked domain"/>
    <property type="match status" value="1"/>
</dbReference>
<evidence type="ECO:0000313" key="18">
    <source>
        <dbReference type="Proteomes" id="UP000440367"/>
    </source>
</evidence>
<dbReference type="PANTHER" id="PTHR11972:SF193">
    <property type="entry name" value="FAD-BINDING FR-TYPE DOMAIN-CONTAINING PROTEIN"/>
    <property type="match status" value="1"/>
</dbReference>
<evidence type="ECO:0000313" key="10">
    <source>
        <dbReference type="EMBL" id="KAE9120122.1"/>
    </source>
</evidence>
<dbReference type="EMBL" id="QXGD01000500">
    <property type="protein sequence ID" value="KAE9236908.1"/>
    <property type="molecule type" value="Genomic_DNA"/>
</dbReference>
<feature type="transmembrane region" description="Helical" evidence="7">
    <location>
        <begin position="123"/>
        <end position="142"/>
    </location>
</feature>
<dbReference type="Proteomes" id="UP000440367">
    <property type="component" value="Unassembled WGS sequence"/>
</dbReference>
<dbReference type="Proteomes" id="UP000476176">
    <property type="component" value="Unassembled WGS sequence"/>
</dbReference>
<feature type="transmembrane region" description="Helical" evidence="7">
    <location>
        <begin position="81"/>
        <end position="103"/>
    </location>
</feature>
<dbReference type="InterPro" id="IPR013112">
    <property type="entry name" value="FAD-bd_8"/>
</dbReference>
<evidence type="ECO:0000313" key="12">
    <source>
        <dbReference type="EMBL" id="KAE9146051.1"/>
    </source>
</evidence>
<dbReference type="Pfam" id="PF08022">
    <property type="entry name" value="FAD_binding_8"/>
    <property type="match status" value="1"/>
</dbReference>
<evidence type="ECO:0000313" key="14">
    <source>
        <dbReference type="EMBL" id="KAE9225138.1"/>
    </source>
</evidence>
<keyword evidence="5 7" id="KW-0472">Membrane</keyword>
<keyword evidence="17" id="KW-1185">Reference proteome</keyword>
<dbReference type="CDD" id="cd06186">
    <property type="entry name" value="NOX_Duox_like_FAD_NADP"/>
    <property type="match status" value="1"/>
</dbReference>
<dbReference type="EMBL" id="QXFX01000014">
    <property type="protein sequence ID" value="KAE9139212.1"/>
    <property type="molecule type" value="Genomic_DNA"/>
</dbReference>
<evidence type="ECO:0000256" key="5">
    <source>
        <dbReference type="ARBA" id="ARBA00023136"/>
    </source>
</evidence>
<dbReference type="InterPro" id="IPR013121">
    <property type="entry name" value="Fe_red_NAD-bd_6"/>
</dbReference>
<dbReference type="OrthoDB" id="167398at2759"/>
<dbReference type="EMBL" id="QXGA01000431">
    <property type="protein sequence ID" value="KAE9146051.1"/>
    <property type="molecule type" value="Genomic_DNA"/>
</dbReference>
<dbReference type="InterPro" id="IPR013130">
    <property type="entry name" value="Fe3_Rdtase_TM_dom"/>
</dbReference>
<dbReference type="InterPro" id="IPR050369">
    <property type="entry name" value="RBOH/FRE"/>
</dbReference>
<feature type="region of interest" description="Disordered" evidence="6">
    <location>
        <begin position="1"/>
        <end position="22"/>
    </location>
</feature>
<dbReference type="Proteomes" id="UP000429523">
    <property type="component" value="Unassembled WGS sequence"/>
</dbReference>
<evidence type="ECO:0000256" key="1">
    <source>
        <dbReference type="ARBA" id="ARBA00004141"/>
    </source>
</evidence>
<dbReference type="GO" id="GO:0016491">
    <property type="term" value="F:oxidoreductase activity"/>
    <property type="evidence" value="ECO:0007669"/>
    <property type="project" value="UniProtKB-KW"/>
</dbReference>
<feature type="region of interest" description="Disordered" evidence="6">
    <location>
        <begin position="570"/>
        <end position="593"/>
    </location>
</feature>
<dbReference type="PANTHER" id="PTHR11972">
    <property type="entry name" value="NADPH OXIDASE"/>
    <property type="match status" value="1"/>
</dbReference>
<dbReference type="Proteomes" id="UP000441208">
    <property type="component" value="Unassembled WGS sequence"/>
</dbReference>
<dbReference type="Pfam" id="PF08030">
    <property type="entry name" value="NAD_binding_6"/>
    <property type="match status" value="1"/>
</dbReference>
<dbReference type="PRINTS" id="PR00410">
    <property type="entry name" value="PHEHYDRXLASE"/>
</dbReference>
<feature type="transmembrane region" description="Helical" evidence="7">
    <location>
        <begin position="612"/>
        <end position="634"/>
    </location>
</feature>
<dbReference type="SFLD" id="SFLDS00052">
    <property type="entry name" value="Ferric_Reductase_Domain"/>
    <property type="match status" value="1"/>
</dbReference>
<dbReference type="SFLD" id="SFLDG01168">
    <property type="entry name" value="Ferric_reductase_subgroup_(FRE"/>
    <property type="match status" value="1"/>
</dbReference>
<evidence type="ECO:0000313" key="20">
    <source>
        <dbReference type="Proteomes" id="UP000441208"/>
    </source>
</evidence>
<comment type="caution">
    <text evidence="9">The sequence shown here is derived from an EMBL/GenBank/DDBJ whole genome shotgun (WGS) entry which is preliminary data.</text>
</comment>
<name>A0A6A3F029_9STRA</name>
<reference evidence="16 17" key="1">
    <citation type="submission" date="2018-08" db="EMBL/GenBank/DDBJ databases">
        <title>Genomic investigation of the strawberry pathogen Phytophthora fragariae indicates pathogenicity is determined by transcriptional variation in three key races.</title>
        <authorList>
            <person name="Adams T.M."/>
            <person name="Armitage A.D."/>
            <person name="Sobczyk M.K."/>
            <person name="Bates H.J."/>
            <person name="Dunwell J.M."/>
            <person name="Nellist C.F."/>
            <person name="Harrison R.J."/>
        </authorList>
    </citation>
    <scope>NUCLEOTIDE SEQUENCE [LARGE SCALE GENOMIC DNA]</scope>
    <source>
        <strain evidence="15 18">BC-1</strain>
        <strain evidence="14 21">BC-23</strain>
        <strain evidence="13 17">NOV-27</strain>
        <strain evidence="12 19">NOV-5</strain>
        <strain evidence="10 20">NOV-71</strain>
        <strain evidence="9 16">NOV-9</strain>
        <strain evidence="11 22">ONT-3</strain>
    </source>
</reference>
<feature type="transmembrane region" description="Helical" evidence="7">
    <location>
        <begin position="308"/>
        <end position="325"/>
    </location>
</feature>
<evidence type="ECO:0000313" key="13">
    <source>
        <dbReference type="EMBL" id="KAE9214045.1"/>
    </source>
</evidence>
<accession>A0A6A3F029</accession>
<dbReference type="GO" id="GO:0005886">
    <property type="term" value="C:plasma membrane"/>
    <property type="evidence" value="ECO:0007669"/>
    <property type="project" value="TreeGrafter"/>
</dbReference>
<dbReference type="Proteomes" id="UP000488956">
    <property type="component" value="Unassembled WGS sequence"/>
</dbReference>
<sequence>MSDMERRRVHVPASPPRSPDADAELDLLLDQDGLDDAAFDRLLASRTSPKRSGGMKRLLHKPQQKKALQLLSKARRNGAKICLKICSLWILSVLLWIRWPIYYRTLFPALESELGDKFEVEPVVVTFAITLPFLLAGAVFYWKQSTVGSMVRWGRQLRLVKWVQTHPSVGKSVGFDAVDVVLVGGFLLLQLNLVVGKLLIDKESGKLAKSGVLPRTARAFGMNGLYAMVLSVILVARQSFLHKFFGLSGERAARYHVLTGQFGFVMLMLHGVLYLYVWYMQGKVEQMLFPCLDESCTPKQRYGSTRNLFGAVAIWPLIIVAVSSMEWVRRKFFRRFVVLHCLSAVFVVFTGLHYYAAVFWLVPAILVYGIYRAVSAFGRGKASVVSATVMSNKIFQLELRRSTSEGSDFLPGQYVYIKVDAIGHEWHPFTISSSPLRNRHSFMVDAKVQGPFTSQLLTLMKTQKLNSVHVDGYYGSEIKLAPHMVFVAGGSGITPFLSVLDHLKALADAGDREGVAIDDSGLPRTLWIIWTCRDMEFLEAHAELLDAVNRCPQWKCKVWLHLTHAANGDSGYDNEDDDTQTEPDDLSEEASPRVQRFYPTSMERHAFSGHSYMFGLPVFVGAALGCALMMVWVLRMGQFTAKSFVRRTLLLGGGAFGSVLGASIVLYLLKRTNSRKDNDGGMGLAMGEMEVAGLDISSPAPPATPRSLPTPAQSLLNRNFLIEKERPDLDARLRDIHSEIRENYGMGADVALLVSGPAPLQADTLFQARELQAPTFQVHQKSFLL</sequence>